<name>A0ACD3B0Q3_9AGAR</name>
<proteinExistence type="predicted"/>
<sequence length="437" mass="50362">MHNQPTGFSTLSAEVLDTIFEPLYPVRHLNAREWFDFDQKFTFVTDNFFRARKLCMNFRALNKACYFLLTPRIYSHFVLPMRPAEEFRRRIQATKYHPDLIKVLFLQGEDHTDEHFQRDTINLLHDFLSACPNLQDIHFFDPPNIFFQVTKSRIHQLLSGVGALSSLTLHFNWVWNVEFALGAVLIGLGHLAGQLERLDLGFYVEAFQQRHGPDRPVTVPSIFPRLRTLALRDCRDALAIKILSRINCGGNHSNCTLQIPCTPLRDLTITYLEYKSPPLHIPNLLKVNNLGLTLTTLQIFVLYGELQDDLPSQIFELCPKLEKLIYLAPFLLSSLDSLPQTLHALGVRFTEQRADCISNPKNLVDLIQDSTRRKGLKELYIDEVLQGKKTKELIGVCAANGVTLRGYWNVATEMYRQMGPDAWDLPDVPPEYMEHYY</sequence>
<keyword evidence="2" id="KW-1185">Reference proteome</keyword>
<organism evidence="1 2">
    <name type="scientific">Pluteus cervinus</name>
    <dbReference type="NCBI Taxonomy" id="181527"/>
    <lineage>
        <taxon>Eukaryota</taxon>
        <taxon>Fungi</taxon>
        <taxon>Dikarya</taxon>
        <taxon>Basidiomycota</taxon>
        <taxon>Agaricomycotina</taxon>
        <taxon>Agaricomycetes</taxon>
        <taxon>Agaricomycetidae</taxon>
        <taxon>Agaricales</taxon>
        <taxon>Pluteineae</taxon>
        <taxon>Pluteaceae</taxon>
        <taxon>Pluteus</taxon>
    </lineage>
</organism>
<reference evidence="1 2" key="1">
    <citation type="journal article" date="2019" name="Nat. Ecol. Evol.">
        <title>Megaphylogeny resolves global patterns of mushroom evolution.</title>
        <authorList>
            <person name="Varga T."/>
            <person name="Krizsan K."/>
            <person name="Foldi C."/>
            <person name="Dima B."/>
            <person name="Sanchez-Garcia M."/>
            <person name="Sanchez-Ramirez S."/>
            <person name="Szollosi G.J."/>
            <person name="Szarkandi J.G."/>
            <person name="Papp V."/>
            <person name="Albert L."/>
            <person name="Andreopoulos W."/>
            <person name="Angelini C."/>
            <person name="Antonin V."/>
            <person name="Barry K.W."/>
            <person name="Bougher N.L."/>
            <person name="Buchanan P."/>
            <person name="Buyck B."/>
            <person name="Bense V."/>
            <person name="Catcheside P."/>
            <person name="Chovatia M."/>
            <person name="Cooper J."/>
            <person name="Damon W."/>
            <person name="Desjardin D."/>
            <person name="Finy P."/>
            <person name="Geml J."/>
            <person name="Haridas S."/>
            <person name="Hughes K."/>
            <person name="Justo A."/>
            <person name="Karasinski D."/>
            <person name="Kautmanova I."/>
            <person name="Kiss B."/>
            <person name="Kocsube S."/>
            <person name="Kotiranta H."/>
            <person name="LaButti K.M."/>
            <person name="Lechner B.E."/>
            <person name="Liimatainen K."/>
            <person name="Lipzen A."/>
            <person name="Lukacs Z."/>
            <person name="Mihaltcheva S."/>
            <person name="Morgado L.N."/>
            <person name="Niskanen T."/>
            <person name="Noordeloos M.E."/>
            <person name="Ohm R.A."/>
            <person name="Ortiz-Santana B."/>
            <person name="Ovrebo C."/>
            <person name="Racz N."/>
            <person name="Riley R."/>
            <person name="Savchenko A."/>
            <person name="Shiryaev A."/>
            <person name="Soop K."/>
            <person name="Spirin V."/>
            <person name="Szebenyi C."/>
            <person name="Tomsovsky M."/>
            <person name="Tulloss R.E."/>
            <person name="Uehling J."/>
            <person name="Grigoriev I.V."/>
            <person name="Vagvolgyi C."/>
            <person name="Papp T."/>
            <person name="Martin F.M."/>
            <person name="Miettinen O."/>
            <person name="Hibbett D.S."/>
            <person name="Nagy L.G."/>
        </authorList>
    </citation>
    <scope>NUCLEOTIDE SEQUENCE [LARGE SCALE GENOMIC DNA]</scope>
    <source>
        <strain evidence="1 2">NL-1719</strain>
    </source>
</reference>
<dbReference type="EMBL" id="ML208297">
    <property type="protein sequence ID" value="TFK71462.1"/>
    <property type="molecule type" value="Genomic_DNA"/>
</dbReference>
<evidence type="ECO:0000313" key="1">
    <source>
        <dbReference type="EMBL" id="TFK71462.1"/>
    </source>
</evidence>
<dbReference type="Proteomes" id="UP000308600">
    <property type="component" value="Unassembled WGS sequence"/>
</dbReference>
<gene>
    <name evidence="1" type="ORF">BDN72DRAFT_436291</name>
</gene>
<accession>A0ACD3B0Q3</accession>
<protein>
    <submittedName>
        <fullName evidence="1">Uncharacterized protein</fullName>
    </submittedName>
</protein>
<evidence type="ECO:0000313" key="2">
    <source>
        <dbReference type="Proteomes" id="UP000308600"/>
    </source>
</evidence>